<evidence type="ECO:0000313" key="1">
    <source>
        <dbReference type="EMBL" id="QHU01760.1"/>
    </source>
</evidence>
<accession>A0A6C0JAA7</accession>
<organism evidence="1">
    <name type="scientific">viral metagenome</name>
    <dbReference type="NCBI Taxonomy" id="1070528"/>
    <lineage>
        <taxon>unclassified sequences</taxon>
        <taxon>metagenomes</taxon>
        <taxon>organismal metagenomes</taxon>
    </lineage>
</organism>
<name>A0A6C0JAA7_9ZZZZ</name>
<dbReference type="EMBL" id="MN740348">
    <property type="protein sequence ID" value="QHU01760.1"/>
    <property type="molecule type" value="Genomic_DNA"/>
</dbReference>
<protein>
    <submittedName>
        <fullName evidence="1">Uncharacterized protein</fullName>
    </submittedName>
</protein>
<proteinExistence type="predicted"/>
<reference evidence="1" key="1">
    <citation type="journal article" date="2020" name="Nature">
        <title>Giant virus diversity and host interactions through global metagenomics.</title>
        <authorList>
            <person name="Schulz F."/>
            <person name="Roux S."/>
            <person name="Paez-Espino D."/>
            <person name="Jungbluth S."/>
            <person name="Walsh D.A."/>
            <person name="Denef V.J."/>
            <person name="McMahon K.D."/>
            <person name="Konstantinidis K.T."/>
            <person name="Eloe-Fadrosh E.A."/>
            <person name="Kyrpides N.C."/>
            <person name="Woyke T."/>
        </authorList>
    </citation>
    <scope>NUCLEOTIDE SEQUENCE</scope>
    <source>
        <strain evidence="1">GVMAG-M-3300025874-2</strain>
    </source>
</reference>
<sequence>MNKQDILRLIGATLIGGYLGLRNMQEIIHREYVERELQVVLASLQMEIIPYDENY</sequence>
<dbReference type="AlphaFoldDB" id="A0A6C0JAA7"/>